<protein>
    <submittedName>
        <fullName evidence="1">Uncharacterized protein</fullName>
    </submittedName>
</protein>
<evidence type="ECO:0000313" key="2">
    <source>
        <dbReference type="Proteomes" id="UP001152803"/>
    </source>
</evidence>
<dbReference type="Proteomes" id="UP001152803">
    <property type="component" value="Unassembled WGS sequence"/>
</dbReference>
<comment type="caution">
    <text evidence="1">The sequence shown here is derived from an EMBL/GenBank/DDBJ whole genome shotgun (WGS) entry which is preliminary data.</text>
</comment>
<gene>
    <name evidence="1" type="ORF">COCON_G00060330</name>
</gene>
<keyword evidence="2" id="KW-1185">Reference proteome</keyword>
<reference evidence="1" key="1">
    <citation type="journal article" date="2023" name="Science">
        <title>Genome structures resolve the early diversification of teleost fishes.</title>
        <authorList>
            <person name="Parey E."/>
            <person name="Louis A."/>
            <person name="Montfort J."/>
            <person name="Bouchez O."/>
            <person name="Roques C."/>
            <person name="Iampietro C."/>
            <person name="Lluch J."/>
            <person name="Castinel A."/>
            <person name="Donnadieu C."/>
            <person name="Desvignes T."/>
            <person name="Floi Bucao C."/>
            <person name="Jouanno E."/>
            <person name="Wen M."/>
            <person name="Mejri S."/>
            <person name="Dirks R."/>
            <person name="Jansen H."/>
            <person name="Henkel C."/>
            <person name="Chen W.J."/>
            <person name="Zahm M."/>
            <person name="Cabau C."/>
            <person name="Klopp C."/>
            <person name="Thompson A.W."/>
            <person name="Robinson-Rechavi M."/>
            <person name="Braasch I."/>
            <person name="Lecointre G."/>
            <person name="Bobe J."/>
            <person name="Postlethwait J.H."/>
            <person name="Berthelot C."/>
            <person name="Roest Crollius H."/>
            <person name="Guiguen Y."/>
        </authorList>
    </citation>
    <scope>NUCLEOTIDE SEQUENCE</scope>
    <source>
        <strain evidence="1">Concon-B</strain>
    </source>
</reference>
<dbReference type="EMBL" id="JAFJMO010000004">
    <property type="protein sequence ID" value="KAJ8278967.1"/>
    <property type="molecule type" value="Genomic_DNA"/>
</dbReference>
<evidence type="ECO:0000313" key="1">
    <source>
        <dbReference type="EMBL" id="KAJ8278967.1"/>
    </source>
</evidence>
<accession>A0A9Q1DRF3</accession>
<proteinExistence type="predicted"/>
<organism evidence="1 2">
    <name type="scientific">Conger conger</name>
    <name type="common">Conger eel</name>
    <name type="synonym">Muraena conger</name>
    <dbReference type="NCBI Taxonomy" id="82655"/>
    <lineage>
        <taxon>Eukaryota</taxon>
        <taxon>Metazoa</taxon>
        <taxon>Chordata</taxon>
        <taxon>Craniata</taxon>
        <taxon>Vertebrata</taxon>
        <taxon>Euteleostomi</taxon>
        <taxon>Actinopterygii</taxon>
        <taxon>Neopterygii</taxon>
        <taxon>Teleostei</taxon>
        <taxon>Anguilliformes</taxon>
        <taxon>Congridae</taxon>
        <taxon>Conger</taxon>
    </lineage>
</organism>
<dbReference type="AlphaFoldDB" id="A0A9Q1DRF3"/>
<name>A0A9Q1DRF3_CONCO</name>
<sequence>MKTRRLPAKYLSSGVKFHRWKCAIGYKLPCKVPVCEGASGDRRTRQLQVLHAIRRQSDGAARRRPDTWLAGPQRDYGRIQRFGGKPSGTCLPAHRCRSRRAEQLTGASNIDRQIRLGPVFIRGATQEFGGGLVSVWFSSDYGSYTCKVSFTRTEVCRVRLSL</sequence>